<dbReference type="EMBL" id="JAGSXH010000077">
    <property type="protein sequence ID" value="MBS2965311.1"/>
    <property type="molecule type" value="Genomic_DNA"/>
</dbReference>
<dbReference type="SUPFAM" id="SSF51445">
    <property type="entry name" value="(Trans)glycosidases"/>
    <property type="match status" value="1"/>
</dbReference>
<name>A0A8J7WMX6_9ACTN</name>
<feature type="non-terminal residue" evidence="9">
    <location>
        <position position="1"/>
    </location>
</feature>
<keyword evidence="10" id="KW-1185">Reference proteome</keyword>
<dbReference type="PANTHER" id="PTHR31451:SF39">
    <property type="entry name" value="MANNAN ENDO-1,4-BETA-MANNOSIDASE 1"/>
    <property type="match status" value="1"/>
</dbReference>
<organism evidence="9 10">
    <name type="scientific">Actinocrinis puniceicyclus</name>
    <dbReference type="NCBI Taxonomy" id="977794"/>
    <lineage>
        <taxon>Bacteria</taxon>
        <taxon>Bacillati</taxon>
        <taxon>Actinomycetota</taxon>
        <taxon>Actinomycetes</taxon>
        <taxon>Catenulisporales</taxon>
        <taxon>Actinospicaceae</taxon>
        <taxon>Actinocrinis</taxon>
    </lineage>
</organism>
<evidence type="ECO:0000259" key="8">
    <source>
        <dbReference type="Pfam" id="PF26410"/>
    </source>
</evidence>
<evidence type="ECO:0000256" key="5">
    <source>
        <dbReference type="ARBA" id="ARBA00022729"/>
    </source>
</evidence>
<evidence type="ECO:0000313" key="10">
    <source>
        <dbReference type="Proteomes" id="UP000677913"/>
    </source>
</evidence>
<keyword evidence="6" id="KW-0378">Hydrolase</keyword>
<dbReference type="InterPro" id="IPR001547">
    <property type="entry name" value="Glyco_hydro_5"/>
</dbReference>
<gene>
    <name evidence="9" type="ORF">KGA66_19835</name>
</gene>
<dbReference type="RefSeq" id="WP_211469667.1">
    <property type="nucleotide sequence ID" value="NZ_JAGSXH010000077.1"/>
</dbReference>
<accession>A0A8J7WMX6</accession>
<protein>
    <recommendedName>
        <fullName evidence="3">mannan endo-1,4-beta-mannosidase</fullName>
        <ecNumber evidence="3">3.2.1.78</ecNumber>
    </recommendedName>
</protein>
<dbReference type="GO" id="GO:0000272">
    <property type="term" value="P:polysaccharide catabolic process"/>
    <property type="evidence" value="ECO:0007669"/>
    <property type="project" value="InterPro"/>
</dbReference>
<comment type="caution">
    <text evidence="9">The sequence shown here is derived from an EMBL/GenBank/DDBJ whole genome shotgun (WGS) entry which is preliminary data.</text>
</comment>
<dbReference type="AlphaFoldDB" id="A0A8J7WMX6"/>
<evidence type="ECO:0000256" key="3">
    <source>
        <dbReference type="ARBA" id="ARBA00012706"/>
    </source>
</evidence>
<keyword evidence="4" id="KW-0964">Secreted</keyword>
<dbReference type="Gene3D" id="3.20.20.80">
    <property type="entry name" value="Glycosidases"/>
    <property type="match status" value="1"/>
</dbReference>
<dbReference type="GO" id="GO:0005576">
    <property type="term" value="C:extracellular region"/>
    <property type="evidence" value="ECO:0007669"/>
    <property type="project" value="UniProtKB-SubCell"/>
</dbReference>
<sequence>RPSSTPAAGPFARRPVSFVNVRDAAFEVDGAAFRFGGTNCYYLHQQSHYMIDAALDDAAAMSLRVLRAWAFADGAGNGFPPLQPRPYVYDEAAFDPLDYAVHKAGQLGIRLVLTLTNNWPDYGGMRQYVTWFLNLPDDSYGAMVNHDRFYTEKSIKDCYKAYAEFVITRRNRYTGLRYNEDPTIMTFELANEPRGRSDKSGAKLLGWVAEMSRFVKRLAPRQLVAIGDEGFYGEPNASDYPYGDYEGVRWKELAALPHVDYATIHLYPEGWGENSAAKPGTDPVSWGTTWITRHLADAAALGKPLVLEEFGLSVNAAQGVPDETARAAGYQTWVDAVHDNGGAGDQFWLLTSRVDDGSFYPDYDGYRVVWDNDPSNPTSGLAKLLAAHAKAMASG</sequence>
<evidence type="ECO:0000256" key="2">
    <source>
        <dbReference type="ARBA" id="ARBA00004613"/>
    </source>
</evidence>
<dbReference type="Proteomes" id="UP000677913">
    <property type="component" value="Unassembled WGS sequence"/>
</dbReference>
<evidence type="ECO:0000256" key="4">
    <source>
        <dbReference type="ARBA" id="ARBA00022525"/>
    </source>
</evidence>
<dbReference type="PANTHER" id="PTHR31451">
    <property type="match status" value="1"/>
</dbReference>
<keyword evidence="5" id="KW-0732">Signal</keyword>
<evidence type="ECO:0000256" key="6">
    <source>
        <dbReference type="ARBA" id="ARBA00022801"/>
    </source>
</evidence>
<dbReference type="EC" id="3.2.1.78" evidence="3"/>
<comment type="catalytic activity">
    <reaction evidence="1">
        <text>Random hydrolysis of (1-&gt;4)-beta-D-mannosidic linkages in mannans, galactomannans and glucomannans.</text>
        <dbReference type="EC" id="3.2.1.78"/>
    </reaction>
</comment>
<dbReference type="GO" id="GO:0016985">
    <property type="term" value="F:mannan endo-1,4-beta-mannosidase activity"/>
    <property type="evidence" value="ECO:0007669"/>
    <property type="project" value="TreeGrafter"/>
</dbReference>
<feature type="domain" description="Glycoside hydrolase family 5" evidence="8">
    <location>
        <begin position="17"/>
        <end position="340"/>
    </location>
</feature>
<reference evidence="9" key="1">
    <citation type="submission" date="2021-04" db="EMBL/GenBank/DDBJ databases">
        <title>Genome based classification of Actinospica acidithermotolerans sp. nov., an actinobacterium isolated from an Indonesian hot spring.</title>
        <authorList>
            <person name="Kusuma A.B."/>
            <person name="Putra K.E."/>
            <person name="Nafisah S."/>
            <person name="Loh J."/>
            <person name="Nouioui I."/>
            <person name="Goodfellow M."/>
        </authorList>
    </citation>
    <scope>NUCLEOTIDE SEQUENCE</scope>
    <source>
        <strain evidence="9">DSM 45618</strain>
    </source>
</reference>
<dbReference type="InterPro" id="IPR045053">
    <property type="entry name" value="MAN-like"/>
</dbReference>
<keyword evidence="7" id="KW-0326">Glycosidase</keyword>
<comment type="subcellular location">
    <subcellularLocation>
        <location evidence="2">Secreted</location>
    </subcellularLocation>
</comment>
<proteinExistence type="predicted"/>
<evidence type="ECO:0000256" key="7">
    <source>
        <dbReference type="ARBA" id="ARBA00023295"/>
    </source>
</evidence>
<dbReference type="InterPro" id="IPR017853">
    <property type="entry name" value="GH"/>
</dbReference>
<evidence type="ECO:0000313" key="9">
    <source>
        <dbReference type="EMBL" id="MBS2965311.1"/>
    </source>
</evidence>
<evidence type="ECO:0000256" key="1">
    <source>
        <dbReference type="ARBA" id="ARBA00001678"/>
    </source>
</evidence>
<dbReference type="Pfam" id="PF26410">
    <property type="entry name" value="GH5_mannosidase"/>
    <property type="match status" value="1"/>
</dbReference>